<protein>
    <submittedName>
        <fullName evidence="1">Uncharacterized protein</fullName>
    </submittedName>
</protein>
<dbReference type="SUPFAM" id="SSF52047">
    <property type="entry name" value="RNI-like"/>
    <property type="match status" value="1"/>
</dbReference>
<evidence type="ECO:0000313" key="2">
    <source>
        <dbReference type="Proteomes" id="UP000828390"/>
    </source>
</evidence>
<evidence type="ECO:0000313" key="1">
    <source>
        <dbReference type="EMBL" id="KAH3776094.1"/>
    </source>
</evidence>
<dbReference type="Proteomes" id="UP000828390">
    <property type="component" value="Unassembled WGS sequence"/>
</dbReference>
<dbReference type="AlphaFoldDB" id="A0A9D4E8W3"/>
<name>A0A9D4E8W3_DREPO</name>
<organism evidence="1 2">
    <name type="scientific">Dreissena polymorpha</name>
    <name type="common">Zebra mussel</name>
    <name type="synonym">Mytilus polymorpha</name>
    <dbReference type="NCBI Taxonomy" id="45954"/>
    <lineage>
        <taxon>Eukaryota</taxon>
        <taxon>Metazoa</taxon>
        <taxon>Spiralia</taxon>
        <taxon>Lophotrochozoa</taxon>
        <taxon>Mollusca</taxon>
        <taxon>Bivalvia</taxon>
        <taxon>Autobranchia</taxon>
        <taxon>Heteroconchia</taxon>
        <taxon>Euheterodonta</taxon>
        <taxon>Imparidentia</taxon>
        <taxon>Neoheterodontei</taxon>
        <taxon>Myida</taxon>
        <taxon>Dreissenoidea</taxon>
        <taxon>Dreissenidae</taxon>
        <taxon>Dreissena</taxon>
    </lineage>
</organism>
<sequence length="356" mass="40462">MGALDSESLKHSLSSLKQLETLSIQMNGRFPGLWEAMNGLNIKSLNLCLRPRLSPSLSDLSPLRVSDEILKLEPAQLLCQSLLSLRQLESLSISVDEYHPGSLWEALKGQNIKSLSLSLSYQCFSWRGLCAKSLHQSLLSLSQLEKLSIDVNTNIPGLWEALIDLNIKSLSLSLSCVRKGLHEESLSQSLSSLKRLEMLTLHVYTYIDIHLPQSLKFFYYYCDALIPSKLRDLVEKLAACTHTIEFKLNFVCAAGVYPTEHVPLQEYSLIQQELRARKNIAVKRFRMYERICKSNTYEGFYNAESSTYERDAGGVTDDDHDDHSVNDDAYESFSKWMTDRNVNRISIRLQICPDSI</sequence>
<reference evidence="1" key="1">
    <citation type="journal article" date="2019" name="bioRxiv">
        <title>The Genome of the Zebra Mussel, Dreissena polymorpha: A Resource for Invasive Species Research.</title>
        <authorList>
            <person name="McCartney M.A."/>
            <person name="Auch B."/>
            <person name="Kono T."/>
            <person name="Mallez S."/>
            <person name="Zhang Y."/>
            <person name="Obille A."/>
            <person name="Becker A."/>
            <person name="Abrahante J.E."/>
            <person name="Garbe J."/>
            <person name="Badalamenti J.P."/>
            <person name="Herman A."/>
            <person name="Mangelson H."/>
            <person name="Liachko I."/>
            <person name="Sullivan S."/>
            <person name="Sone E.D."/>
            <person name="Koren S."/>
            <person name="Silverstein K.A.T."/>
            <person name="Beckman K.B."/>
            <person name="Gohl D.M."/>
        </authorList>
    </citation>
    <scope>NUCLEOTIDE SEQUENCE</scope>
    <source>
        <strain evidence="1">Duluth1</strain>
        <tissue evidence="1">Whole animal</tissue>
    </source>
</reference>
<accession>A0A9D4E8W3</accession>
<dbReference type="EMBL" id="JAIWYP010000009">
    <property type="protein sequence ID" value="KAH3776094.1"/>
    <property type="molecule type" value="Genomic_DNA"/>
</dbReference>
<proteinExistence type="predicted"/>
<gene>
    <name evidence="1" type="ORF">DPMN_177507</name>
</gene>
<reference evidence="1" key="2">
    <citation type="submission" date="2020-11" db="EMBL/GenBank/DDBJ databases">
        <authorList>
            <person name="McCartney M.A."/>
            <person name="Auch B."/>
            <person name="Kono T."/>
            <person name="Mallez S."/>
            <person name="Becker A."/>
            <person name="Gohl D.M."/>
            <person name="Silverstein K.A.T."/>
            <person name="Koren S."/>
            <person name="Bechman K.B."/>
            <person name="Herman A."/>
            <person name="Abrahante J.E."/>
            <person name="Garbe J."/>
        </authorList>
    </citation>
    <scope>NUCLEOTIDE SEQUENCE</scope>
    <source>
        <strain evidence="1">Duluth1</strain>
        <tissue evidence="1">Whole animal</tissue>
    </source>
</reference>
<comment type="caution">
    <text evidence="1">The sequence shown here is derived from an EMBL/GenBank/DDBJ whole genome shotgun (WGS) entry which is preliminary data.</text>
</comment>
<keyword evidence="2" id="KW-1185">Reference proteome</keyword>